<dbReference type="EMBL" id="CABIJS010000144">
    <property type="protein sequence ID" value="VUZ44685.1"/>
    <property type="molecule type" value="Genomic_DNA"/>
</dbReference>
<proteinExistence type="predicted"/>
<feature type="non-terminal residue" evidence="1">
    <location>
        <position position="1"/>
    </location>
</feature>
<name>A0A564YBM9_HYMDI</name>
<sequence length="75" mass="8149">KTSSKFDSFIKEIQEKIGQLPDKGVQASLENIAEAIQAVKVGLLAKVEKLEMETTGTVSQLSEGIKDLRGKIMTT</sequence>
<dbReference type="AlphaFoldDB" id="A0A564YBM9"/>
<evidence type="ECO:0000313" key="2">
    <source>
        <dbReference type="Proteomes" id="UP000321570"/>
    </source>
</evidence>
<accession>A0A564YBM9</accession>
<gene>
    <name evidence="1" type="ORF">WMSIL1_LOCUS4896</name>
</gene>
<feature type="non-terminal residue" evidence="1">
    <location>
        <position position="75"/>
    </location>
</feature>
<dbReference type="Proteomes" id="UP000321570">
    <property type="component" value="Unassembled WGS sequence"/>
</dbReference>
<reference evidence="1 2" key="1">
    <citation type="submission" date="2019-07" db="EMBL/GenBank/DDBJ databases">
        <authorList>
            <person name="Jastrzebski P J."/>
            <person name="Paukszto L."/>
            <person name="Jastrzebski P J."/>
        </authorList>
    </citation>
    <scope>NUCLEOTIDE SEQUENCE [LARGE SCALE GENOMIC DNA]</scope>
    <source>
        <strain evidence="1 2">WMS-il1</strain>
    </source>
</reference>
<evidence type="ECO:0000313" key="1">
    <source>
        <dbReference type="EMBL" id="VUZ44685.1"/>
    </source>
</evidence>
<keyword evidence="2" id="KW-1185">Reference proteome</keyword>
<organism evidence="1 2">
    <name type="scientific">Hymenolepis diminuta</name>
    <name type="common">Rat tapeworm</name>
    <dbReference type="NCBI Taxonomy" id="6216"/>
    <lineage>
        <taxon>Eukaryota</taxon>
        <taxon>Metazoa</taxon>
        <taxon>Spiralia</taxon>
        <taxon>Lophotrochozoa</taxon>
        <taxon>Platyhelminthes</taxon>
        <taxon>Cestoda</taxon>
        <taxon>Eucestoda</taxon>
        <taxon>Cyclophyllidea</taxon>
        <taxon>Hymenolepididae</taxon>
        <taxon>Hymenolepis</taxon>
    </lineage>
</organism>
<protein>
    <submittedName>
        <fullName evidence="1">Uncharacterized protein</fullName>
    </submittedName>
</protein>